<dbReference type="GO" id="GO:0005737">
    <property type="term" value="C:cytoplasm"/>
    <property type="evidence" value="ECO:0007669"/>
    <property type="project" value="TreeGrafter"/>
</dbReference>
<dbReference type="PROSITE" id="PS50011">
    <property type="entry name" value="PROTEIN_KINASE_DOM"/>
    <property type="match status" value="1"/>
</dbReference>
<feature type="domain" description="Protein kinase" evidence="1">
    <location>
        <begin position="27"/>
        <end position="295"/>
    </location>
</feature>
<dbReference type="GO" id="GO:0005524">
    <property type="term" value="F:ATP binding"/>
    <property type="evidence" value="ECO:0007669"/>
    <property type="project" value="InterPro"/>
</dbReference>
<evidence type="ECO:0000259" key="1">
    <source>
        <dbReference type="PROSITE" id="PS50011"/>
    </source>
</evidence>
<protein>
    <recommendedName>
        <fullName evidence="1">Protein kinase domain-containing protein</fullName>
    </recommendedName>
</protein>
<dbReference type="InterPro" id="IPR000719">
    <property type="entry name" value="Prot_kinase_dom"/>
</dbReference>
<dbReference type="Pfam" id="PF07714">
    <property type="entry name" value="PK_Tyr_Ser-Thr"/>
    <property type="match status" value="1"/>
</dbReference>
<reference evidence="2" key="1">
    <citation type="submission" date="2021-01" db="EMBL/GenBank/DDBJ databases">
        <authorList>
            <person name="Kaushik A."/>
        </authorList>
    </citation>
    <scope>NUCLEOTIDE SEQUENCE</scope>
    <source>
        <strain evidence="2">AG3-T5</strain>
    </source>
</reference>
<comment type="caution">
    <text evidence="2">The sequence shown here is derived from an EMBL/GenBank/DDBJ whole genome shotgun (WGS) entry which is preliminary data.</text>
</comment>
<dbReference type="GO" id="GO:0004674">
    <property type="term" value="F:protein serine/threonine kinase activity"/>
    <property type="evidence" value="ECO:0007669"/>
    <property type="project" value="TreeGrafter"/>
</dbReference>
<proteinExistence type="predicted"/>
<sequence length="469" mass="52638">MSHSLPGKSSIPTSESLDYGDESYASLVEQQRLCQGSAADVFLVPQHQIQVVKKAMRVVPTYFGGEGQGVLDKLRTSFSKTFGHWCLLEPDAYIIQIFFVNTKELTLYEEYCTNGDLRQYCKQIEGGFECGRILDGIAEGLAYLHSQNPPIVHGCINPGNIYVTDDFGIKLGEPSCSQLVVEFSHLTPSISVDWLVRWMSPEFFEGEPLTTQSDMWSLGCTFLEIITGRLPYYRFKSNTEVLGQILSDVYPDLGESFESPKGLRKDFVEFTHQLAKRCWLPALNRPTIQELQEVLSAYNFGSTQATPKTPRTLDVLSKIAGGGFRGKAIPGDLAGQAIFTRDPGMSSYDAGSTSKRFDDDLDVPRRREYVPNRSSSWKDQLDNWCDRVKLSHIQFTTTMPVTTPIIRTRSYILWQAVPNFPAITRRDSGVLYGECAPLNDDAVVGYGKSRREAIEDSAKKLLESQRYCV</sequence>
<evidence type="ECO:0000313" key="2">
    <source>
        <dbReference type="EMBL" id="CAE6408419.1"/>
    </source>
</evidence>
<dbReference type="Gene3D" id="1.10.510.10">
    <property type="entry name" value="Transferase(Phosphotransferase) domain 1"/>
    <property type="match status" value="1"/>
</dbReference>
<dbReference type="InterPro" id="IPR011009">
    <property type="entry name" value="Kinase-like_dom_sf"/>
</dbReference>
<accession>A0A8H2WVP2</accession>
<organism evidence="2 3">
    <name type="scientific">Rhizoctonia solani</name>
    <dbReference type="NCBI Taxonomy" id="456999"/>
    <lineage>
        <taxon>Eukaryota</taxon>
        <taxon>Fungi</taxon>
        <taxon>Dikarya</taxon>
        <taxon>Basidiomycota</taxon>
        <taxon>Agaricomycotina</taxon>
        <taxon>Agaricomycetes</taxon>
        <taxon>Cantharellales</taxon>
        <taxon>Ceratobasidiaceae</taxon>
        <taxon>Rhizoctonia</taxon>
    </lineage>
</organism>
<evidence type="ECO:0000313" key="3">
    <source>
        <dbReference type="Proteomes" id="UP000663841"/>
    </source>
</evidence>
<dbReference type="InterPro" id="IPR001245">
    <property type="entry name" value="Ser-Thr/Tyr_kinase_cat_dom"/>
</dbReference>
<dbReference type="SUPFAM" id="SSF56112">
    <property type="entry name" value="Protein kinase-like (PK-like)"/>
    <property type="match status" value="1"/>
</dbReference>
<dbReference type="AlphaFoldDB" id="A0A8H2WVP2"/>
<dbReference type="PANTHER" id="PTHR24361">
    <property type="entry name" value="MITOGEN-ACTIVATED KINASE KINASE KINASE"/>
    <property type="match status" value="1"/>
</dbReference>
<gene>
    <name evidence="2" type="ORF">RDB_LOCUS17846</name>
</gene>
<name>A0A8H2WVP2_9AGAM</name>
<dbReference type="EMBL" id="CAJMWW010000058">
    <property type="protein sequence ID" value="CAE6408419.1"/>
    <property type="molecule type" value="Genomic_DNA"/>
</dbReference>
<dbReference type="Proteomes" id="UP000663841">
    <property type="component" value="Unassembled WGS sequence"/>
</dbReference>
<dbReference type="InterPro" id="IPR053235">
    <property type="entry name" value="Ser_Thr_kinase"/>
</dbReference>